<evidence type="ECO:0000256" key="2">
    <source>
        <dbReference type="SAM" id="Phobius"/>
    </source>
</evidence>
<keyword evidence="2" id="KW-0812">Transmembrane</keyword>
<dbReference type="Proteomes" id="UP000190074">
    <property type="component" value="Unassembled WGS sequence"/>
</dbReference>
<keyword evidence="2" id="KW-0472">Membrane</keyword>
<organism evidence="3 4">
    <name type="scientific">Mycobacteroides abscessus subsp. massiliense</name>
    <dbReference type="NCBI Taxonomy" id="1962118"/>
    <lineage>
        <taxon>Bacteria</taxon>
        <taxon>Bacillati</taxon>
        <taxon>Actinomycetota</taxon>
        <taxon>Actinomycetes</taxon>
        <taxon>Mycobacteriales</taxon>
        <taxon>Mycobacteriaceae</taxon>
        <taxon>Mycobacteroides</taxon>
        <taxon>Mycobacteroides abscessus</taxon>
    </lineage>
</organism>
<feature type="transmembrane region" description="Helical" evidence="2">
    <location>
        <begin position="282"/>
        <end position="304"/>
    </location>
</feature>
<protein>
    <recommendedName>
        <fullName evidence="5">Transmembrane protein</fullName>
    </recommendedName>
</protein>
<dbReference type="EMBL" id="FVGW01000001">
    <property type="protein sequence ID" value="SKL51739.1"/>
    <property type="molecule type" value="Genomic_DNA"/>
</dbReference>
<feature type="region of interest" description="Disordered" evidence="1">
    <location>
        <begin position="323"/>
        <end position="362"/>
    </location>
</feature>
<evidence type="ECO:0000313" key="3">
    <source>
        <dbReference type="EMBL" id="SKL51739.1"/>
    </source>
</evidence>
<evidence type="ECO:0000256" key="1">
    <source>
        <dbReference type="SAM" id="MobiDB-lite"/>
    </source>
</evidence>
<evidence type="ECO:0008006" key="5">
    <source>
        <dbReference type="Google" id="ProtNLM"/>
    </source>
</evidence>
<feature type="transmembrane region" description="Helical" evidence="2">
    <location>
        <begin position="244"/>
        <end position="262"/>
    </location>
</feature>
<accession>A0A1U0RSJ3</accession>
<feature type="transmembrane region" description="Helical" evidence="2">
    <location>
        <begin position="39"/>
        <end position="60"/>
    </location>
</feature>
<feature type="transmembrane region" description="Helical" evidence="2">
    <location>
        <begin position="126"/>
        <end position="147"/>
    </location>
</feature>
<proteinExistence type="predicted"/>
<evidence type="ECO:0000313" key="4">
    <source>
        <dbReference type="Proteomes" id="UP000190074"/>
    </source>
</evidence>
<reference evidence="3 4" key="1">
    <citation type="submission" date="2016-11" db="EMBL/GenBank/DDBJ databases">
        <authorList>
            <consortium name="Pathogen Informatics"/>
        </authorList>
    </citation>
    <scope>NUCLEOTIDE SEQUENCE [LARGE SCALE GENOMIC DNA]</scope>
    <source>
        <strain evidence="3 4">911</strain>
    </source>
</reference>
<gene>
    <name evidence="3" type="ORF">SAMEA2259716_00867</name>
</gene>
<sequence>MGGANHLHRIRQPCNNRSVIELWGTRYAAGNGISRAMRILCKATLLQYVVLLLSFAFIIFDDKSIGIRYSDIASVLFLVFIVLLYFCGLLAAILAGLLDGTQKQRPKNWERQSLLKQLRNPTSPGFLLFVAMSPILPMVVIVASAGIYRLLDFPAAILNVVTLLVALATGYAHTKFFYGVSGHMSREVAKGKDLFRGFDWSLVNTNGRKRFRDRYRNDYWKYPDDAIRDAEVDLYIQRARAMHSLVLILNTVTSLLITFVIADLFKRTVAQWAQPSTGQNMLTAVAMTTALGVLLLLFFVPLYLQRRASLYEDLRKEYEKYLEKGGTSSSKRLPGVRVVNGPRPFGPRHPRRTQPANVGPPA</sequence>
<feature type="transmembrane region" description="Helical" evidence="2">
    <location>
        <begin position="153"/>
        <end position="172"/>
    </location>
</feature>
<feature type="transmembrane region" description="Helical" evidence="2">
    <location>
        <begin position="72"/>
        <end position="98"/>
    </location>
</feature>
<dbReference type="AlphaFoldDB" id="A0A1U0RSJ3"/>
<keyword evidence="2" id="KW-1133">Transmembrane helix</keyword>
<name>A0A1U0RSJ3_9MYCO</name>